<dbReference type="SMART" id="SM00679">
    <property type="entry name" value="CTNS"/>
    <property type="match status" value="2"/>
</dbReference>
<feature type="transmembrane region" description="Helical" evidence="7">
    <location>
        <begin position="230"/>
        <end position="251"/>
    </location>
</feature>
<dbReference type="GO" id="GO:0012505">
    <property type="term" value="C:endomembrane system"/>
    <property type="evidence" value="ECO:0007669"/>
    <property type="project" value="UniProtKB-SubCell"/>
</dbReference>
<feature type="transmembrane region" description="Helical" evidence="7">
    <location>
        <begin position="54"/>
        <end position="76"/>
    </location>
</feature>
<name>A0AAD9FQ70_PAPLA</name>
<organism evidence="8 9">
    <name type="scientific">Papiliotrema laurentii</name>
    <name type="common">Cryptococcus laurentii</name>
    <dbReference type="NCBI Taxonomy" id="5418"/>
    <lineage>
        <taxon>Eukaryota</taxon>
        <taxon>Fungi</taxon>
        <taxon>Dikarya</taxon>
        <taxon>Basidiomycota</taxon>
        <taxon>Agaricomycotina</taxon>
        <taxon>Tremellomycetes</taxon>
        <taxon>Tremellales</taxon>
        <taxon>Rhynchogastremaceae</taxon>
        <taxon>Papiliotrema</taxon>
    </lineage>
</organism>
<dbReference type="GO" id="GO:0005774">
    <property type="term" value="C:vacuolar membrane"/>
    <property type="evidence" value="ECO:0007669"/>
    <property type="project" value="TreeGrafter"/>
</dbReference>
<feature type="transmembrane region" description="Helical" evidence="7">
    <location>
        <begin position="167"/>
        <end position="187"/>
    </location>
</feature>
<keyword evidence="4" id="KW-0677">Repeat</keyword>
<dbReference type="PANTHER" id="PTHR13131">
    <property type="entry name" value="CYSTINOSIN"/>
    <property type="match status" value="1"/>
</dbReference>
<dbReference type="EMBL" id="JAODAN010000005">
    <property type="protein sequence ID" value="KAK1924118.1"/>
    <property type="molecule type" value="Genomic_DNA"/>
</dbReference>
<evidence type="ECO:0000256" key="1">
    <source>
        <dbReference type="ARBA" id="ARBA00004127"/>
    </source>
</evidence>
<keyword evidence="6 7" id="KW-0472">Membrane</keyword>
<comment type="subcellular location">
    <subcellularLocation>
        <location evidence="1">Endomembrane system</location>
        <topology evidence="1">Multi-pass membrane protein</topology>
    </subcellularLocation>
</comment>
<protein>
    <submittedName>
        <fullName evidence="8">L-cystine transporter</fullName>
    </submittedName>
</protein>
<feature type="transmembrane region" description="Helical" evidence="7">
    <location>
        <begin position="12"/>
        <end position="33"/>
    </location>
</feature>
<proteinExistence type="predicted"/>
<evidence type="ECO:0000256" key="2">
    <source>
        <dbReference type="ARBA" id="ARBA00022448"/>
    </source>
</evidence>
<evidence type="ECO:0000256" key="7">
    <source>
        <dbReference type="SAM" id="Phobius"/>
    </source>
</evidence>
<gene>
    <name evidence="8" type="ORF">DB88DRAFT_489152</name>
</gene>
<dbReference type="InterPro" id="IPR006603">
    <property type="entry name" value="PQ-loop_rpt"/>
</dbReference>
<evidence type="ECO:0000256" key="3">
    <source>
        <dbReference type="ARBA" id="ARBA00022692"/>
    </source>
</evidence>
<feature type="transmembrane region" description="Helical" evidence="7">
    <location>
        <begin position="193"/>
        <end position="210"/>
    </location>
</feature>
<accession>A0AAD9FQ70</accession>
<evidence type="ECO:0000313" key="9">
    <source>
        <dbReference type="Proteomes" id="UP001182556"/>
    </source>
</evidence>
<feature type="transmembrane region" description="Helical" evidence="7">
    <location>
        <begin position="96"/>
        <end position="118"/>
    </location>
</feature>
<comment type="caution">
    <text evidence="8">The sequence shown here is derived from an EMBL/GenBank/DDBJ whole genome shotgun (WGS) entry which is preliminary data.</text>
</comment>
<dbReference type="Gene3D" id="1.20.1280.290">
    <property type="match status" value="2"/>
</dbReference>
<keyword evidence="2" id="KW-0813">Transport</keyword>
<evidence type="ECO:0000256" key="4">
    <source>
        <dbReference type="ARBA" id="ARBA00022737"/>
    </source>
</evidence>
<evidence type="ECO:0000256" key="5">
    <source>
        <dbReference type="ARBA" id="ARBA00022989"/>
    </source>
</evidence>
<keyword evidence="5 7" id="KW-1133">Transmembrane helix</keyword>
<evidence type="ECO:0000313" key="8">
    <source>
        <dbReference type="EMBL" id="KAK1924118.1"/>
    </source>
</evidence>
<dbReference type="GO" id="GO:0000324">
    <property type="term" value="C:fungal-type vacuole"/>
    <property type="evidence" value="ECO:0007669"/>
    <property type="project" value="TreeGrafter"/>
</dbReference>
<dbReference type="AlphaFoldDB" id="A0AAD9FQ70"/>
<keyword evidence="3 7" id="KW-0812">Transmembrane</keyword>
<sequence length="308" mass="34393">MLGHDTGDSGMFVNALVALTGVGYFTAWSVSFYPQLILNHRRKRTTGLSADFIIINPVGFLALTIWNWGVYFSPLAQKQYKARHDGHRPQISVSDLAFSLHALVISILTLAQVVHYAWREKKVKARDGPDESSRLLDQHDEAPRGVRGAADLVVTTSTIRPSVPFQLGLIAIAVSAFVSAGLVWTGRAEWLDWLYFISTIKLIISLVKYIPQVLLNYRLKSAEGFATSQVVLDLTGSFLSFAQLVISSIWVEHDPSGIIANPSKLGLSFLSVFFDVILITQKHIVYPQRRGKRLEEVEEEEEVEAVER</sequence>
<evidence type="ECO:0000256" key="6">
    <source>
        <dbReference type="ARBA" id="ARBA00023136"/>
    </source>
</evidence>
<dbReference type="GO" id="GO:0015184">
    <property type="term" value="F:L-cystine transmembrane transporter activity"/>
    <property type="evidence" value="ECO:0007669"/>
    <property type="project" value="TreeGrafter"/>
</dbReference>
<dbReference type="Proteomes" id="UP001182556">
    <property type="component" value="Unassembled WGS sequence"/>
</dbReference>
<reference evidence="8" key="1">
    <citation type="submission" date="2023-02" db="EMBL/GenBank/DDBJ databases">
        <title>Identification and recombinant expression of a fungal hydrolase from Papiliotrema laurentii that hydrolyzes apple cutin and clears colloidal polyester polyurethane.</title>
        <authorList>
            <consortium name="DOE Joint Genome Institute"/>
            <person name="Roman V.A."/>
            <person name="Bojanowski C."/>
            <person name="Crable B.R."/>
            <person name="Wagner D.N."/>
            <person name="Hung C.S."/>
            <person name="Nadeau L.J."/>
            <person name="Schratz L."/>
            <person name="Haridas S."/>
            <person name="Pangilinan J."/>
            <person name="Lipzen A."/>
            <person name="Na H."/>
            <person name="Yan M."/>
            <person name="Ng V."/>
            <person name="Grigoriev I.V."/>
            <person name="Spatafora J.W."/>
            <person name="Barlow D."/>
            <person name="Biffinger J."/>
            <person name="Kelley-Loughnane N."/>
            <person name="Varaljay V.A."/>
            <person name="Crookes-Goodson W.J."/>
        </authorList>
    </citation>
    <scope>NUCLEOTIDE SEQUENCE</scope>
    <source>
        <strain evidence="8">5307AH</strain>
    </source>
</reference>
<feature type="transmembrane region" description="Helical" evidence="7">
    <location>
        <begin position="263"/>
        <end position="280"/>
    </location>
</feature>
<dbReference type="InterPro" id="IPR005282">
    <property type="entry name" value="LC_transporter"/>
</dbReference>
<keyword evidence="9" id="KW-1185">Reference proteome</keyword>
<dbReference type="PANTHER" id="PTHR13131:SF5">
    <property type="entry name" value="CYSTINOSIN"/>
    <property type="match status" value="1"/>
</dbReference>
<dbReference type="Pfam" id="PF04193">
    <property type="entry name" value="PQ-loop"/>
    <property type="match status" value="2"/>
</dbReference>